<dbReference type="Proteomes" id="UP001148203">
    <property type="component" value="Unassembled WGS sequence"/>
</dbReference>
<evidence type="ECO:0000256" key="1">
    <source>
        <dbReference type="ARBA" id="ARBA00004561"/>
    </source>
</evidence>
<evidence type="ECO:0000256" key="2">
    <source>
        <dbReference type="ARBA" id="ARBA00006671"/>
    </source>
</evidence>
<accession>A0ABT5NQ66</accession>
<comment type="similarity">
    <text evidence="2">Belongs to the fimbrial protein family.</text>
</comment>
<dbReference type="InterPro" id="IPR000259">
    <property type="entry name" value="Adhesion_dom_fimbrial"/>
</dbReference>
<reference evidence="7 8" key="1">
    <citation type="submission" date="2022-05" db="EMBL/GenBank/DDBJ databases">
        <title>Novel Pseudomonas spp. Isolated from a Rainbow Trout Aquaculture Facility.</title>
        <authorList>
            <person name="Testerman T."/>
            <person name="Graf J."/>
        </authorList>
    </citation>
    <scope>NUCLEOTIDE SEQUENCE [LARGE SCALE GENOMIC DNA]</scope>
    <source>
        <strain evidence="7 8">ID681</strain>
    </source>
</reference>
<evidence type="ECO:0000256" key="3">
    <source>
        <dbReference type="ARBA" id="ARBA00022729"/>
    </source>
</evidence>
<dbReference type="InterPro" id="IPR036937">
    <property type="entry name" value="Adhesion_dom_fimbrial_sf"/>
</dbReference>
<organism evidence="7 8">
    <name type="scientific">Pseudomonas fontis</name>
    <dbReference type="NCBI Taxonomy" id="2942633"/>
    <lineage>
        <taxon>Bacteria</taxon>
        <taxon>Pseudomonadati</taxon>
        <taxon>Pseudomonadota</taxon>
        <taxon>Gammaproteobacteria</taxon>
        <taxon>Pseudomonadales</taxon>
        <taxon>Pseudomonadaceae</taxon>
        <taxon>Pseudomonas</taxon>
    </lineage>
</organism>
<evidence type="ECO:0000313" key="7">
    <source>
        <dbReference type="EMBL" id="MDD0990299.1"/>
    </source>
</evidence>
<dbReference type="RefSeq" id="WP_273909194.1">
    <property type="nucleotide sequence ID" value="NZ_JAMDGX010000006.1"/>
</dbReference>
<dbReference type="Gene3D" id="2.60.40.1090">
    <property type="entry name" value="Fimbrial-type adhesion domain"/>
    <property type="match status" value="1"/>
</dbReference>
<comment type="caution">
    <text evidence="7">The sequence shown here is derived from an EMBL/GenBank/DDBJ whole genome shotgun (WGS) entry which is preliminary data.</text>
</comment>
<dbReference type="InterPro" id="IPR008966">
    <property type="entry name" value="Adhesion_dom_sf"/>
</dbReference>
<feature type="domain" description="Fimbrial-type adhesion" evidence="6">
    <location>
        <begin position="30"/>
        <end position="171"/>
    </location>
</feature>
<feature type="chain" id="PRO_5045053917" evidence="5">
    <location>
        <begin position="26"/>
        <end position="172"/>
    </location>
</feature>
<dbReference type="Pfam" id="PF00419">
    <property type="entry name" value="Fimbrial"/>
    <property type="match status" value="1"/>
</dbReference>
<evidence type="ECO:0000313" key="8">
    <source>
        <dbReference type="Proteomes" id="UP001148203"/>
    </source>
</evidence>
<dbReference type="EMBL" id="JAMDGY010000018">
    <property type="protein sequence ID" value="MDD0990299.1"/>
    <property type="molecule type" value="Genomic_DNA"/>
</dbReference>
<evidence type="ECO:0000259" key="6">
    <source>
        <dbReference type="Pfam" id="PF00419"/>
    </source>
</evidence>
<dbReference type="PANTHER" id="PTHR33420">
    <property type="entry name" value="FIMBRIAL SUBUNIT ELFA-RELATED"/>
    <property type="match status" value="1"/>
</dbReference>
<name>A0ABT5NQ66_9PSED</name>
<evidence type="ECO:0000256" key="4">
    <source>
        <dbReference type="ARBA" id="ARBA00023263"/>
    </source>
</evidence>
<feature type="signal peptide" evidence="5">
    <location>
        <begin position="1"/>
        <end position="25"/>
    </location>
</feature>
<evidence type="ECO:0000256" key="5">
    <source>
        <dbReference type="SAM" id="SignalP"/>
    </source>
</evidence>
<gene>
    <name evidence="7" type="ORF">M5G11_07065</name>
</gene>
<proteinExistence type="inferred from homology"/>
<dbReference type="PANTHER" id="PTHR33420:SF12">
    <property type="entry name" value="FIMBRIN-LIKE PROTEIN FIMI-RELATED"/>
    <property type="match status" value="1"/>
</dbReference>
<comment type="subcellular location">
    <subcellularLocation>
        <location evidence="1">Fimbrium</location>
    </subcellularLocation>
</comment>
<keyword evidence="3 5" id="KW-0732">Signal</keyword>
<keyword evidence="4" id="KW-0281">Fimbrium</keyword>
<dbReference type="SUPFAM" id="SSF49401">
    <property type="entry name" value="Bacterial adhesins"/>
    <property type="match status" value="1"/>
</dbReference>
<keyword evidence="8" id="KW-1185">Reference proteome</keyword>
<protein>
    <submittedName>
        <fullName evidence="7">Type 1 fimbrial protein</fullName>
    </submittedName>
</protein>
<sequence>MKFKKVTLATLLVVSAVSAVSSVYAANTIKWKGSITSASCNIDNDSADQNISLGDFSKALLEKNRETSPEQFHIKLLDCDASVGAGTVAVTFTGSKSGNDLALNGPMANDVALRILDTLGGDVVIGTPTPAKSIRNGTNVLSFQAKLVTSATSGSVTPGEFDTTANFRLDYP</sequence>
<dbReference type="InterPro" id="IPR050263">
    <property type="entry name" value="Bact_Fimbrial_Adh_Pro"/>
</dbReference>